<feature type="transmembrane region" description="Helical" evidence="6">
    <location>
        <begin position="126"/>
        <end position="147"/>
    </location>
</feature>
<keyword evidence="4 6" id="KW-1133">Transmembrane helix</keyword>
<dbReference type="GO" id="GO:0016020">
    <property type="term" value="C:membrane"/>
    <property type="evidence" value="ECO:0007669"/>
    <property type="project" value="UniProtKB-SubCell"/>
</dbReference>
<dbReference type="OMA" id="RFQMNEN"/>
<evidence type="ECO:0000256" key="5">
    <source>
        <dbReference type="ARBA" id="ARBA00023136"/>
    </source>
</evidence>
<dbReference type="InterPro" id="IPR002184">
    <property type="entry name" value="7TM_GPCR_serpentine_rcpt_Srb"/>
</dbReference>
<dbReference type="GO" id="GO:0007606">
    <property type="term" value="P:sensory perception of chemical stimulus"/>
    <property type="evidence" value="ECO:0007669"/>
    <property type="project" value="InterPro"/>
</dbReference>
<dbReference type="PANTHER" id="PTHR31216">
    <property type="entry name" value="SERPENTINE RECEPTOR CLASS BETA-1-RELATED-RELATED"/>
    <property type="match status" value="1"/>
</dbReference>
<evidence type="ECO:0000256" key="6">
    <source>
        <dbReference type="SAM" id="Phobius"/>
    </source>
</evidence>
<gene>
    <name evidence="7" type="ORF">NECAME_16797</name>
</gene>
<dbReference type="Pfam" id="PF10292">
    <property type="entry name" value="7TM_GPCR_Srab"/>
    <property type="match status" value="1"/>
</dbReference>
<keyword evidence="5 6" id="KW-0472">Membrane</keyword>
<evidence type="ECO:0000313" key="8">
    <source>
        <dbReference type="Proteomes" id="UP000053676"/>
    </source>
</evidence>
<dbReference type="EMBL" id="KI657742">
    <property type="protein sequence ID" value="ETN85366.1"/>
    <property type="molecule type" value="Genomic_DNA"/>
</dbReference>
<dbReference type="InterPro" id="IPR019408">
    <property type="entry name" value="7TM_GPCR_serpentine_rcpt_Srab"/>
</dbReference>
<keyword evidence="3 6" id="KW-0812">Transmembrane</keyword>
<proteinExistence type="inferred from homology"/>
<keyword evidence="8" id="KW-1185">Reference proteome</keyword>
<feature type="transmembrane region" description="Helical" evidence="6">
    <location>
        <begin position="36"/>
        <end position="61"/>
    </location>
</feature>
<organism evidence="7 8">
    <name type="scientific">Necator americanus</name>
    <name type="common">Human hookworm</name>
    <dbReference type="NCBI Taxonomy" id="51031"/>
    <lineage>
        <taxon>Eukaryota</taxon>
        <taxon>Metazoa</taxon>
        <taxon>Ecdysozoa</taxon>
        <taxon>Nematoda</taxon>
        <taxon>Chromadorea</taxon>
        <taxon>Rhabditida</taxon>
        <taxon>Rhabditina</taxon>
        <taxon>Rhabditomorpha</taxon>
        <taxon>Strongyloidea</taxon>
        <taxon>Ancylostomatidae</taxon>
        <taxon>Bunostominae</taxon>
        <taxon>Necator</taxon>
    </lineage>
</organism>
<dbReference type="PANTHER" id="PTHR31216:SF11">
    <property type="entry name" value="SERPENTINE RECEPTOR CLASS BETA-16-RELATED"/>
    <property type="match status" value="1"/>
</dbReference>
<feature type="transmembrane region" description="Helical" evidence="6">
    <location>
        <begin position="82"/>
        <end position="101"/>
    </location>
</feature>
<dbReference type="Proteomes" id="UP000053676">
    <property type="component" value="Unassembled WGS sequence"/>
</dbReference>
<evidence type="ECO:0000313" key="7">
    <source>
        <dbReference type="EMBL" id="ETN85366.1"/>
    </source>
</evidence>
<comment type="similarity">
    <text evidence="2">Belongs to the nematode receptor-like protein srb family.</text>
</comment>
<protein>
    <submittedName>
        <fullName evidence="7">Uncharacterized protein</fullName>
    </submittedName>
</protein>
<comment type="subcellular location">
    <subcellularLocation>
        <location evidence="1">Membrane</location>
        <topology evidence="1">Multi-pass membrane protein</topology>
    </subcellularLocation>
</comment>
<evidence type="ECO:0000256" key="3">
    <source>
        <dbReference type="ARBA" id="ARBA00022692"/>
    </source>
</evidence>
<dbReference type="KEGG" id="nai:NECAME_16797"/>
<feature type="transmembrane region" description="Helical" evidence="6">
    <location>
        <begin position="214"/>
        <end position="234"/>
    </location>
</feature>
<reference evidence="8" key="1">
    <citation type="journal article" date="2014" name="Nat. Genet.">
        <title>Genome of the human hookworm Necator americanus.</title>
        <authorList>
            <person name="Tang Y.T."/>
            <person name="Gao X."/>
            <person name="Rosa B.A."/>
            <person name="Abubucker S."/>
            <person name="Hallsworth-Pepin K."/>
            <person name="Martin J."/>
            <person name="Tyagi R."/>
            <person name="Heizer E."/>
            <person name="Zhang X."/>
            <person name="Bhonagiri-Palsikar V."/>
            <person name="Minx P."/>
            <person name="Warren W.C."/>
            <person name="Wang Q."/>
            <person name="Zhan B."/>
            <person name="Hotez P.J."/>
            <person name="Sternberg P.W."/>
            <person name="Dougall A."/>
            <person name="Gaze S.T."/>
            <person name="Mulvenna J."/>
            <person name="Sotillo J."/>
            <person name="Ranganathan S."/>
            <person name="Rabelo E.M."/>
            <person name="Wilson R.K."/>
            <person name="Felgner P.L."/>
            <person name="Bethony J."/>
            <person name="Hawdon J.M."/>
            <person name="Gasser R.B."/>
            <person name="Loukas A."/>
            <person name="Mitreva M."/>
        </authorList>
    </citation>
    <scope>NUCLEOTIDE SEQUENCE [LARGE SCALE GENOMIC DNA]</scope>
</reference>
<dbReference type="OrthoDB" id="5836746at2759"/>
<accession>W2TWD1</accession>
<sequence>MNEENSTMDVEFCIKCYQLILSYTYREPCDVILSRYFYISIHLPFGYSIIWIEVTQLAMLIERTIAIFYVNKYESCTKTFGNSLFLLSILIPVLGCFYAYAGEKFRNPQISCINIPVTRSLQVNTLSIFLIGCHLLALIALAAMLCCSGRKSSAAQTLTSRFQLSENITSSRLLITLSATQLIIFFSYAISTVYLRFTFKPGGSLSLHNSNVLVAYLIPVYTFALPLITTIFLWRAKQSRRSEIQSMVRIPAFLSYKLQENVASSRSGAYLLKSTPNRPVRISHPLACIVLAELPRYSGIMSPSTGEIRSTSPEAI</sequence>
<evidence type="ECO:0000256" key="4">
    <source>
        <dbReference type="ARBA" id="ARBA00022989"/>
    </source>
</evidence>
<name>W2TWD1_NECAM</name>
<feature type="transmembrane region" description="Helical" evidence="6">
    <location>
        <begin position="173"/>
        <end position="194"/>
    </location>
</feature>
<evidence type="ECO:0000256" key="1">
    <source>
        <dbReference type="ARBA" id="ARBA00004141"/>
    </source>
</evidence>
<dbReference type="AlphaFoldDB" id="W2TWD1"/>
<dbReference type="GO" id="GO:0004888">
    <property type="term" value="F:transmembrane signaling receptor activity"/>
    <property type="evidence" value="ECO:0007669"/>
    <property type="project" value="InterPro"/>
</dbReference>
<evidence type="ECO:0000256" key="2">
    <source>
        <dbReference type="ARBA" id="ARBA00006860"/>
    </source>
</evidence>